<accession>A0A0A9HH97</accession>
<name>A0A0A9HH97_ARUDO</name>
<proteinExistence type="predicted"/>
<reference evidence="1" key="2">
    <citation type="journal article" date="2015" name="Data Brief">
        <title>Shoot transcriptome of the giant reed, Arundo donax.</title>
        <authorList>
            <person name="Barrero R.A."/>
            <person name="Guerrero F.D."/>
            <person name="Moolhuijzen P."/>
            <person name="Goolsby J.A."/>
            <person name="Tidwell J."/>
            <person name="Bellgard S.E."/>
            <person name="Bellgard M.I."/>
        </authorList>
    </citation>
    <scope>NUCLEOTIDE SEQUENCE</scope>
    <source>
        <tissue evidence="1">Shoot tissue taken approximately 20 cm above the soil surface</tissue>
    </source>
</reference>
<sequence>MPLGYLLEIHHMHVCCDQFNISDLFTL</sequence>
<dbReference type="EMBL" id="GBRH01163660">
    <property type="protein sequence ID" value="JAE34236.1"/>
    <property type="molecule type" value="Transcribed_RNA"/>
</dbReference>
<reference evidence="1" key="1">
    <citation type="submission" date="2014-09" db="EMBL/GenBank/DDBJ databases">
        <authorList>
            <person name="Magalhaes I.L.F."/>
            <person name="Oliveira U."/>
            <person name="Santos F.R."/>
            <person name="Vidigal T.H.D.A."/>
            <person name="Brescovit A.D."/>
            <person name="Santos A.J."/>
        </authorList>
    </citation>
    <scope>NUCLEOTIDE SEQUENCE</scope>
    <source>
        <tissue evidence="1">Shoot tissue taken approximately 20 cm above the soil surface</tissue>
    </source>
</reference>
<dbReference type="AlphaFoldDB" id="A0A0A9HH97"/>
<protein>
    <submittedName>
        <fullName evidence="1">Uncharacterized protein</fullName>
    </submittedName>
</protein>
<evidence type="ECO:0000313" key="1">
    <source>
        <dbReference type="EMBL" id="JAE34236.1"/>
    </source>
</evidence>
<organism evidence="1">
    <name type="scientific">Arundo donax</name>
    <name type="common">Giant reed</name>
    <name type="synonym">Donax arundinaceus</name>
    <dbReference type="NCBI Taxonomy" id="35708"/>
    <lineage>
        <taxon>Eukaryota</taxon>
        <taxon>Viridiplantae</taxon>
        <taxon>Streptophyta</taxon>
        <taxon>Embryophyta</taxon>
        <taxon>Tracheophyta</taxon>
        <taxon>Spermatophyta</taxon>
        <taxon>Magnoliopsida</taxon>
        <taxon>Liliopsida</taxon>
        <taxon>Poales</taxon>
        <taxon>Poaceae</taxon>
        <taxon>PACMAD clade</taxon>
        <taxon>Arundinoideae</taxon>
        <taxon>Arundineae</taxon>
        <taxon>Arundo</taxon>
    </lineage>
</organism>